<dbReference type="Gene3D" id="3.30.9.10">
    <property type="entry name" value="D-Amino Acid Oxidase, subunit A, domain 2"/>
    <property type="match status" value="1"/>
</dbReference>
<name>A0ABU0IFT3_9HYPH</name>
<protein>
    <submittedName>
        <fullName evidence="3">Glycine/D-amino acid oxidase-like deaminating enzyme</fullName>
    </submittedName>
</protein>
<dbReference type="RefSeq" id="WP_307159282.1">
    <property type="nucleotide sequence ID" value="NZ_JAUSWH010000012.1"/>
</dbReference>
<dbReference type="Gene3D" id="3.50.50.60">
    <property type="entry name" value="FAD/NAD(P)-binding domain"/>
    <property type="match status" value="1"/>
</dbReference>
<organism evidence="3 4">
    <name type="scientific">Rhizobium paknamense</name>
    <dbReference type="NCBI Taxonomy" id="1206817"/>
    <lineage>
        <taxon>Bacteria</taxon>
        <taxon>Pseudomonadati</taxon>
        <taxon>Pseudomonadota</taxon>
        <taxon>Alphaproteobacteria</taxon>
        <taxon>Hyphomicrobiales</taxon>
        <taxon>Rhizobiaceae</taxon>
        <taxon>Rhizobium/Agrobacterium group</taxon>
        <taxon>Rhizobium</taxon>
    </lineage>
</organism>
<keyword evidence="4" id="KW-1185">Reference proteome</keyword>
<feature type="domain" description="FAD dependent oxidoreductase" evidence="2">
    <location>
        <begin position="42"/>
        <end position="380"/>
    </location>
</feature>
<evidence type="ECO:0000313" key="4">
    <source>
        <dbReference type="Proteomes" id="UP001235269"/>
    </source>
</evidence>
<keyword evidence="1" id="KW-0560">Oxidoreductase</keyword>
<evidence type="ECO:0000259" key="2">
    <source>
        <dbReference type="Pfam" id="PF01266"/>
    </source>
</evidence>
<dbReference type="Proteomes" id="UP001235269">
    <property type="component" value="Unassembled WGS sequence"/>
</dbReference>
<evidence type="ECO:0000256" key="1">
    <source>
        <dbReference type="ARBA" id="ARBA00023002"/>
    </source>
</evidence>
<dbReference type="PRINTS" id="PR00469">
    <property type="entry name" value="PNDRDTASEII"/>
</dbReference>
<proteinExistence type="predicted"/>
<dbReference type="InterPro" id="IPR006076">
    <property type="entry name" value="FAD-dep_OxRdtase"/>
</dbReference>
<dbReference type="InterPro" id="IPR036188">
    <property type="entry name" value="FAD/NAD-bd_sf"/>
</dbReference>
<comment type="caution">
    <text evidence="3">The sequence shown here is derived from an EMBL/GenBank/DDBJ whole genome shotgun (WGS) entry which is preliminary data.</text>
</comment>
<reference evidence="3 4" key="1">
    <citation type="submission" date="2023-07" db="EMBL/GenBank/DDBJ databases">
        <title>Genomic Encyclopedia of Type Strains, Phase IV (KMG-IV): sequencing the most valuable type-strain genomes for metagenomic binning, comparative biology and taxonomic classification.</title>
        <authorList>
            <person name="Goeker M."/>
        </authorList>
    </citation>
    <scope>NUCLEOTIDE SEQUENCE [LARGE SCALE GENOMIC DNA]</scope>
    <source>
        <strain evidence="3 4">DSM 100301</strain>
    </source>
</reference>
<gene>
    <name evidence="3" type="ORF">QO005_003446</name>
</gene>
<accession>A0ABU0IFT3</accession>
<evidence type="ECO:0000313" key="3">
    <source>
        <dbReference type="EMBL" id="MDQ0457099.1"/>
    </source>
</evidence>
<dbReference type="EMBL" id="JAUSWH010000012">
    <property type="protein sequence ID" value="MDQ0457099.1"/>
    <property type="molecule type" value="Genomic_DNA"/>
</dbReference>
<sequence>MESGFPSGNTSKHSNGEDWPVWKALAEPDPGLTVAPERLFADLLVIGESLAGLSAALHAARLGLDVVLLETAAPGAPALAIPDAFVHSPHWPERGHGELNLVQPDAPGELFAFLAREDIEAAPRRGGVIHAVSGQEQLAVTGEQVRRWRAAGANIRLLNDADIVFLTGAWGWTGGWLEEDGGTLDPVSLQAGLRHLCHQAGVRFHLLPVLSALESREGGLQASHAAGRIDAAFMLLADSRLSPALVPELAKSLVPARLDELASLPLSRELQGEILPFGHAAVDEIGAFHFLKGPGGHLMASALYRGRRARQQKTSLEQRLYAASPLLKTGDILYRRVSRLLATADGVPRLYQPRERFFALAGWEEAGAALSFRLGRRLAEAFAGTGNLDLPVDLLRPVSLWRRWRLPWFG</sequence>
<dbReference type="SUPFAM" id="SSF51905">
    <property type="entry name" value="FAD/NAD(P)-binding domain"/>
    <property type="match status" value="1"/>
</dbReference>
<dbReference type="Pfam" id="PF01266">
    <property type="entry name" value="DAO"/>
    <property type="match status" value="1"/>
</dbReference>